<sequence>MTSPAPDAPQTATGTTELNMIMQNPRRSGLLDKAKNFIEENNINHVAFVWMGLLSACRFH</sequence>
<dbReference type="HOGENOM" id="CLU_198567_0_0_1"/>
<dbReference type="Proteomes" id="UP000026960">
    <property type="component" value="Chromosome 7"/>
</dbReference>
<reference evidence="1" key="1">
    <citation type="journal article" date="2009" name="Rice">
        <title>De Novo Next Generation Sequencing of Plant Genomes.</title>
        <authorList>
            <person name="Rounsley S."/>
            <person name="Marri P.R."/>
            <person name="Yu Y."/>
            <person name="He R."/>
            <person name="Sisneros N."/>
            <person name="Goicoechea J.L."/>
            <person name="Lee S.J."/>
            <person name="Angelova A."/>
            <person name="Kudrna D."/>
            <person name="Luo M."/>
            <person name="Affourtit J."/>
            <person name="Desany B."/>
            <person name="Knight J."/>
            <person name="Niazi F."/>
            <person name="Egholm M."/>
            <person name="Wing R.A."/>
        </authorList>
    </citation>
    <scope>NUCLEOTIDE SEQUENCE [LARGE SCALE GENOMIC DNA]</scope>
    <source>
        <strain evidence="1">cv. IRGC 105608</strain>
    </source>
</reference>
<protein>
    <submittedName>
        <fullName evidence="1">Uncharacterized protein</fullName>
    </submittedName>
</protein>
<dbReference type="PaxDb" id="65489-OBART07G07950.1"/>
<keyword evidence="2" id="KW-1185">Reference proteome</keyword>
<evidence type="ECO:0000313" key="2">
    <source>
        <dbReference type="Proteomes" id="UP000026960"/>
    </source>
</evidence>
<organism evidence="1">
    <name type="scientific">Oryza barthii</name>
    <dbReference type="NCBI Taxonomy" id="65489"/>
    <lineage>
        <taxon>Eukaryota</taxon>
        <taxon>Viridiplantae</taxon>
        <taxon>Streptophyta</taxon>
        <taxon>Embryophyta</taxon>
        <taxon>Tracheophyta</taxon>
        <taxon>Spermatophyta</taxon>
        <taxon>Magnoliopsida</taxon>
        <taxon>Liliopsida</taxon>
        <taxon>Poales</taxon>
        <taxon>Poaceae</taxon>
        <taxon>BOP clade</taxon>
        <taxon>Oryzoideae</taxon>
        <taxon>Oryzeae</taxon>
        <taxon>Oryzinae</taxon>
        <taxon>Oryza</taxon>
    </lineage>
</organism>
<reference evidence="1" key="2">
    <citation type="submission" date="2015-03" db="UniProtKB">
        <authorList>
            <consortium name="EnsemblPlants"/>
        </authorList>
    </citation>
    <scope>IDENTIFICATION</scope>
</reference>
<dbReference type="Gramene" id="OBART07G07950.1">
    <property type="protein sequence ID" value="OBART07G07950.1"/>
    <property type="gene ID" value="OBART07G07950"/>
</dbReference>
<accession>A0A0D3GNW6</accession>
<proteinExistence type="predicted"/>
<name>A0A0D3GNW6_9ORYZ</name>
<evidence type="ECO:0000313" key="1">
    <source>
        <dbReference type="EnsemblPlants" id="OBART07G07950.1"/>
    </source>
</evidence>
<dbReference type="AlphaFoldDB" id="A0A0D3GNW6"/>
<dbReference type="EnsemblPlants" id="OBART07G07950.1">
    <property type="protein sequence ID" value="OBART07G07950.1"/>
    <property type="gene ID" value="OBART07G07950"/>
</dbReference>